<dbReference type="RefSeq" id="WP_119444399.1">
    <property type="nucleotide sequence ID" value="NZ_CP032317.1"/>
</dbReference>
<dbReference type="InterPro" id="IPR014710">
    <property type="entry name" value="RmlC-like_jellyroll"/>
</dbReference>
<dbReference type="PANTHER" id="PTHR36440:SF1">
    <property type="entry name" value="PUTATIVE (AFU_ORTHOLOGUE AFUA_8G07350)-RELATED"/>
    <property type="match status" value="1"/>
</dbReference>
<dbReference type="PANTHER" id="PTHR36440">
    <property type="entry name" value="PUTATIVE (AFU_ORTHOLOGUE AFUA_8G07350)-RELATED"/>
    <property type="match status" value="1"/>
</dbReference>
<protein>
    <submittedName>
        <fullName evidence="2">Cupin domain-containing protein</fullName>
    </submittedName>
</protein>
<evidence type="ECO:0000313" key="3">
    <source>
        <dbReference type="Proteomes" id="UP000262802"/>
    </source>
</evidence>
<evidence type="ECO:0000259" key="1">
    <source>
        <dbReference type="Pfam" id="PF07883"/>
    </source>
</evidence>
<dbReference type="Gene3D" id="2.60.120.10">
    <property type="entry name" value="Jelly Rolls"/>
    <property type="match status" value="1"/>
</dbReference>
<sequence length="187" mass="20878">MAYQGQFIENPITGQSIYFLTTTRQSCGAELVVESSYRGRSLEPQPHFHPTQEEHFEVLQGEVTVRLDGTLRTLRCGEELRIAPGQVHSMWNSSEARATVRWTTRPALRTEEFLETVFTLAQAGLVTPGGVPGVLQSSLLAGEFEGEFRLAEPPRWVQNILFGLLRPIALLLGLRAVYSPVRKTKIA</sequence>
<keyword evidence="3" id="KW-1185">Reference proteome</keyword>
<feature type="domain" description="Cupin type-2" evidence="1">
    <location>
        <begin position="43"/>
        <end position="100"/>
    </location>
</feature>
<dbReference type="Proteomes" id="UP000262802">
    <property type="component" value="Chromosome"/>
</dbReference>
<dbReference type="InterPro" id="IPR053146">
    <property type="entry name" value="QDO-like"/>
</dbReference>
<accession>A0A3B7R629</accession>
<dbReference type="InterPro" id="IPR011051">
    <property type="entry name" value="RmlC_Cupin_sf"/>
</dbReference>
<dbReference type="Pfam" id="PF07883">
    <property type="entry name" value="Cupin_2"/>
    <property type="match status" value="1"/>
</dbReference>
<dbReference type="InterPro" id="IPR013096">
    <property type="entry name" value="Cupin_2"/>
</dbReference>
<dbReference type="SUPFAM" id="SSF51182">
    <property type="entry name" value="RmlC-like cupins"/>
    <property type="match status" value="1"/>
</dbReference>
<dbReference type="OrthoDB" id="72027at2"/>
<reference evidence="2 3" key="1">
    <citation type="submission" date="2018-09" db="EMBL/GenBank/DDBJ databases">
        <title>Hymenobacter medium sp. nov., isolated from R2A medium.</title>
        <authorList>
            <person name="Yingchao G."/>
        </authorList>
    </citation>
    <scope>NUCLEOTIDE SEQUENCE [LARGE SCALE GENOMIC DNA]</scope>
    <source>
        <strain evidence="3">sh-6</strain>
    </source>
</reference>
<proteinExistence type="predicted"/>
<dbReference type="EMBL" id="CP032317">
    <property type="protein sequence ID" value="AYA36821.1"/>
    <property type="molecule type" value="Genomic_DNA"/>
</dbReference>
<gene>
    <name evidence="2" type="ORF">D3Y59_06980</name>
</gene>
<evidence type="ECO:0000313" key="2">
    <source>
        <dbReference type="EMBL" id="AYA36821.1"/>
    </source>
</evidence>
<name>A0A3B7R629_9BACT</name>
<dbReference type="AlphaFoldDB" id="A0A3B7R629"/>
<organism evidence="2 3">
    <name type="scientific">Hymenobacter oligotrophus</name>
    <dbReference type="NCBI Taxonomy" id="2319843"/>
    <lineage>
        <taxon>Bacteria</taxon>
        <taxon>Pseudomonadati</taxon>
        <taxon>Bacteroidota</taxon>
        <taxon>Cytophagia</taxon>
        <taxon>Cytophagales</taxon>
        <taxon>Hymenobacteraceae</taxon>
        <taxon>Hymenobacter</taxon>
    </lineage>
</organism>
<dbReference type="KEGG" id="hyh:D3Y59_06980"/>